<sequence length="238" mass="27162">MVTMAFGYNTINAHKRHLEPTAQPTKVPKFIRTLYTIFAHEDPAILAWSNDGTYFQIHNINRLEQQVLPRYFKHNKFASFQRQLNNHGFRKWTKTRASVCTFSHDVLVRCELNELSSLLSKTTSMPVSGKRARLSSDSSEDDVSSLELDAFSAVKDLLEDLDPFELSDDLAMTDDDSEFLQLDHSVSDLRTLDWNAGDESEELLVDPLDDSVESTDPVIELDTSDLWLELEEVFGDDL</sequence>
<evidence type="ECO:0000259" key="5">
    <source>
        <dbReference type="SMART" id="SM00415"/>
    </source>
</evidence>
<evidence type="ECO:0000256" key="2">
    <source>
        <dbReference type="ARBA" id="ARBA00023125"/>
    </source>
</evidence>
<comment type="similarity">
    <text evidence="4">Belongs to the HSF family.</text>
</comment>
<protein>
    <recommendedName>
        <fullName evidence="5">HSF-type DNA-binding domain-containing protein</fullName>
    </recommendedName>
</protein>
<comment type="subcellular location">
    <subcellularLocation>
        <location evidence="1">Nucleus</location>
    </subcellularLocation>
</comment>
<evidence type="ECO:0000256" key="3">
    <source>
        <dbReference type="ARBA" id="ARBA00023242"/>
    </source>
</evidence>
<dbReference type="Gene3D" id="1.10.10.10">
    <property type="entry name" value="Winged helix-like DNA-binding domain superfamily/Winged helix DNA-binding domain"/>
    <property type="match status" value="1"/>
</dbReference>
<proteinExistence type="inferred from homology"/>
<dbReference type="GO" id="GO:0003700">
    <property type="term" value="F:DNA-binding transcription factor activity"/>
    <property type="evidence" value="ECO:0007669"/>
    <property type="project" value="InterPro"/>
</dbReference>
<dbReference type="InterPro" id="IPR036390">
    <property type="entry name" value="WH_DNA-bd_sf"/>
</dbReference>
<dbReference type="Proteomes" id="UP000794436">
    <property type="component" value="Unassembled WGS sequence"/>
</dbReference>
<dbReference type="SUPFAM" id="SSF46785">
    <property type="entry name" value="Winged helix' DNA-binding domain"/>
    <property type="match status" value="1"/>
</dbReference>
<dbReference type="AlphaFoldDB" id="A0A8K1CR63"/>
<dbReference type="InterPro" id="IPR000232">
    <property type="entry name" value="HSF_DNA-bd"/>
</dbReference>
<evidence type="ECO:0000313" key="6">
    <source>
        <dbReference type="EMBL" id="TMW68302.1"/>
    </source>
</evidence>
<dbReference type="GO" id="GO:0043565">
    <property type="term" value="F:sequence-specific DNA binding"/>
    <property type="evidence" value="ECO:0007669"/>
    <property type="project" value="InterPro"/>
</dbReference>
<dbReference type="PRINTS" id="PR00056">
    <property type="entry name" value="HSFDOMAIN"/>
</dbReference>
<keyword evidence="3" id="KW-0539">Nucleus</keyword>
<reference evidence="6" key="1">
    <citation type="submission" date="2019-03" db="EMBL/GenBank/DDBJ databases">
        <title>Long read genome sequence of the mycoparasitic Pythium oligandrum ATCC 38472 isolated from sugarbeet rhizosphere.</title>
        <authorList>
            <person name="Gaulin E."/>
        </authorList>
    </citation>
    <scope>NUCLEOTIDE SEQUENCE</scope>
    <source>
        <strain evidence="6">ATCC 38472_TT</strain>
    </source>
</reference>
<accession>A0A8K1CR63</accession>
<dbReference type="PANTHER" id="PTHR10015">
    <property type="entry name" value="HEAT SHOCK TRANSCRIPTION FACTOR"/>
    <property type="match status" value="1"/>
</dbReference>
<keyword evidence="2" id="KW-0238">DNA-binding</keyword>
<dbReference type="PANTHER" id="PTHR10015:SF427">
    <property type="entry name" value="HEAT SHOCK FACTOR PROTEIN"/>
    <property type="match status" value="1"/>
</dbReference>
<feature type="domain" description="HSF-type DNA-binding" evidence="5">
    <location>
        <begin position="26"/>
        <end position="121"/>
    </location>
</feature>
<dbReference type="Pfam" id="PF00447">
    <property type="entry name" value="HSF_DNA-bind"/>
    <property type="match status" value="1"/>
</dbReference>
<gene>
    <name evidence="6" type="ORF">Poli38472_005770</name>
</gene>
<evidence type="ECO:0000256" key="4">
    <source>
        <dbReference type="RuleBase" id="RU004020"/>
    </source>
</evidence>
<name>A0A8K1CR63_PYTOL</name>
<dbReference type="OrthoDB" id="60033at2759"/>
<organism evidence="6 7">
    <name type="scientific">Pythium oligandrum</name>
    <name type="common">Mycoparasitic fungus</name>
    <dbReference type="NCBI Taxonomy" id="41045"/>
    <lineage>
        <taxon>Eukaryota</taxon>
        <taxon>Sar</taxon>
        <taxon>Stramenopiles</taxon>
        <taxon>Oomycota</taxon>
        <taxon>Peronosporomycetes</taxon>
        <taxon>Pythiales</taxon>
        <taxon>Pythiaceae</taxon>
        <taxon>Pythium</taxon>
    </lineage>
</organism>
<evidence type="ECO:0000313" key="7">
    <source>
        <dbReference type="Proteomes" id="UP000794436"/>
    </source>
</evidence>
<comment type="caution">
    <text evidence="6">The sequence shown here is derived from an EMBL/GenBank/DDBJ whole genome shotgun (WGS) entry which is preliminary data.</text>
</comment>
<dbReference type="GO" id="GO:0005634">
    <property type="term" value="C:nucleus"/>
    <property type="evidence" value="ECO:0007669"/>
    <property type="project" value="UniProtKB-SubCell"/>
</dbReference>
<dbReference type="InterPro" id="IPR036388">
    <property type="entry name" value="WH-like_DNA-bd_sf"/>
</dbReference>
<dbReference type="SMART" id="SM00415">
    <property type="entry name" value="HSF"/>
    <property type="match status" value="1"/>
</dbReference>
<keyword evidence="7" id="KW-1185">Reference proteome</keyword>
<dbReference type="FunFam" id="1.10.10.10:FF:000286">
    <property type="entry name" value="Heat shock transcription factor"/>
    <property type="match status" value="1"/>
</dbReference>
<dbReference type="EMBL" id="SPLM01000002">
    <property type="protein sequence ID" value="TMW68302.1"/>
    <property type="molecule type" value="Genomic_DNA"/>
</dbReference>
<evidence type="ECO:0000256" key="1">
    <source>
        <dbReference type="ARBA" id="ARBA00004123"/>
    </source>
</evidence>